<gene>
    <name evidence="2" type="ORF">GGP41_002656</name>
</gene>
<organism evidence="2 3">
    <name type="scientific">Cochliobolus sativus</name>
    <name type="common">Common root rot and spot blotch fungus</name>
    <name type="synonym">Bipolaris sorokiniana</name>
    <dbReference type="NCBI Taxonomy" id="45130"/>
    <lineage>
        <taxon>Eukaryota</taxon>
        <taxon>Fungi</taxon>
        <taxon>Dikarya</taxon>
        <taxon>Ascomycota</taxon>
        <taxon>Pezizomycotina</taxon>
        <taxon>Dothideomycetes</taxon>
        <taxon>Pleosporomycetidae</taxon>
        <taxon>Pleosporales</taxon>
        <taxon>Pleosporineae</taxon>
        <taxon>Pleosporaceae</taxon>
        <taxon>Bipolaris</taxon>
    </lineage>
</organism>
<sequence>MTSEDYCGHEQISRIIADMETFLPSASIKRKDYLRCRTTYGLLSTTYKCINGSNNPEKEYQEVQGVAKDLRHRLTNLDPSRGLPRKFQAPLDELEAGIDTVLKSCVTIDFVTLRLRDMLEETDDAPVLKREPVKMVDEARLKKVREELAAEWEKNYKLNEENNRLVLELKKYQVRERSGTGGTPLRKWSGGLKQ</sequence>
<accession>A0A8H5ZJE3</accession>
<feature type="region of interest" description="Disordered" evidence="1">
    <location>
        <begin position="175"/>
        <end position="194"/>
    </location>
</feature>
<dbReference type="Proteomes" id="UP000624244">
    <property type="component" value="Unassembled WGS sequence"/>
</dbReference>
<dbReference type="EMBL" id="WNKQ01000007">
    <property type="protein sequence ID" value="KAF5850377.1"/>
    <property type="molecule type" value="Genomic_DNA"/>
</dbReference>
<dbReference type="OMA" id="IKMREYL"/>
<evidence type="ECO:0000256" key="1">
    <source>
        <dbReference type="SAM" id="MobiDB-lite"/>
    </source>
</evidence>
<evidence type="ECO:0000313" key="3">
    <source>
        <dbReference type="Proteomes" id="UP000624244"/>
    </source>
</evidence>
<proteinExistence type="predicted"/>
<comment type="caution">
    <text evidence="2">The sequence shown here is derived from an EMBL/GenBank/DDBJ whole genome shotgun (WGS) entry which is preliminary data.</text>
</comment>
<protein>
    <submittedName>
        <fullName evidence="2">Uncharacterized protein</fullName>
    </submittedName>
</protein>
<dbReference type="AlphaFoldDB" id="A0A8H5ZJE3"/>
<evidence type="ECO:0000313" key="2">
    <source>
        <dbReference type="EMBL" id="KAF5850377.1"/>
    </source>
</evidence>
<name>A0A8H5ZJE3_COCSA</name>
<reference evidence="2" key="1">
    <citation type="submission" date="2019-11" db="EMBL/GenBank/DDBJ databases">
        <title>Bipolaris sorokiniana Genome sequencing.</title>
        <authorList>
            <person name="Wang H."/>
        </authorList>
    </citation>
    <scope>NUCLEOTIDE SEQUENCE</scope>
</reference>